<evidence type="ECO:0000256" key="3">
    <source>
        <dbReference type="ARBA" id="ARBA00022552"/>
    </source>
</evidence>
<dbReference type="InterPro" id="IPR056792">
    <property type="entry name" value="PRC_RimM"/>
</dbReference>
<dbReference type="GO" id="GO:0006364">
    <property type="term" value="P:rRNA processing"/>
    <property type="evidence" value="ECO:0007669"/>
    <property type="project" value="UniProtKB-UniRule"/>
</dbReference>
<dbReference type="GO" id="GO:0005840">
    <property type="term" value="C:ribosome"/>
    <property type="evidence" value="ECO:0007669"/>
    <property type="project" value="InterPro"/>
</dbReference>
<evidence type="ECO:0000256" key="2">
    <source>
        <dbReference type="ARBA" id="ARBA00022517"/>
    </source>
</evidence>
<gene>
    <name evidence="5 8" type="primary">rimM</name>
    <name evidence="8" type="ORF">ENL21_09030</name>
</gene>
<dbReference type="GO" id="GO:0042274">
    <property type="term" value="P:ribosomal small subunit biogenesis"/>
    <property type="evidence" value="ECO:0007669"/>
    <property type="project" value="UniProtKB-UniRule"/>
</dbReference>
<keyword evidence="1 5" id="KW-0963">Cytoplasm</keyword>
<dbReference type="Gene3D" id="2.30.30.240">
    <property type="entry name" value="PRC-barrel domain"/>
    <property type="match status" value="1"/>
</dbReference>
<dbReference type="Proteomes" id="UP000886111">
    <property type="component" value="Unassembled WGS sequence"/>
</dbReference>
<dbReference type="NCBIfam" id="TIGR02273">
    <property type="entry name" value="16S_RimM"/>
    <property type="match status" value="1"/>
</dbReference>
<comment type="similarity">
    <text evidence="5">Belongs to the RimM family.</text>
</comment>
<dbReference type="InterPro" id="IPR011033">
    <property type="entry name" value="PRC_barrel-like_sf"/>
</dbReference>
<dbReference type="SUPFAM" id="SSF50346">
    <property type="entry name" value="PRC-barrel domain"/>
    <property type="match status" value="1"/>
</dbReference>
<keyword evidence="2 5" id="KW-0690">Ribosome biogenesis</keyword>
<dbReference type="AlphaFoldDB" id="A0A7V5H572"/>
<evidence type="ECO:0000259" key="7">
    <source>
        <dbReference type="Pfam" id="PF24986"/>
    </source>
</evidence>
<reference evidence="8" key="1">
    <citation type="journal article" date="2020" name="mSystems">
        <title>Genome- and Community-Level Interaction Insights into Carbon Utilization and Element Cycling Functions of Hydrothermarchaeota in Hydrothermal Sediment.</title>
        <authorList>
            <person name="Zhou Z."/>
            <person name="Liu Y."/>
            <person name="Xu W."/>
            <person name="Pan J."/>
            <person name="Luo Z.H."/>
            <person name="Li M."/>
        </authorList>
    </citation>
    <scope>NUCLEOTIDE SEQUENCE [LARGE SCALE GENOMIC DNA]</scope>
    <source>
        <strain evidence="8">HyVt-76</strain>
    </source>
</reference>
<dbReference type="InterPro" id="IPR009000">
    <property type="entry name" value="Transl_B-barrel_sf"/>
</dbReference>
<comment type="domain">
    <text evidence="5">The PRC barrel domain binds ribosomal protein uS19.</text>
</comment>
<evidence type="ECO:0000256" key="5">
    <source>
        <dbReference type="HAMAP-Rule" id="MF_00014"/>
    </source>
</evidence>
<dbReference type="GO" id="GO:0043022">
    <property type="term" value="F:ribosome binding"/>
    <property type="evidence" value="ECO:0007669"/>
    <property type="project" value="InterPro"/>
</dbReference>
<dbReference type="EMBL" id="DRTD01000674">
    <property type="protein sequence ID" value="HHE55912.1"/>
    <property type="molecule type" value="Genomic_DNA"/>
</dbReference>
<dbReference type="SUPFAM" id="SSF50447">
    <property type="entry name" value="Translation proteins"/>
    <property type="match status" value="1"/>
</dbReference>
<dbReference type="Pfam" id="PF24986">
    <property type="entry name" value="PRC_RimM"/>
    <property type="match status" value="1"/>
</dbReference>
<dbReference type="GO" id="GO:0005737">
    <property type="term" value="C:cytoplasm"/>
    <property type="evidence" value="ECO:0007669"/>
    <property type="project" value="UniProtKB-SubCell"/>
</dbReference>
<dbReference type="Gene3D" id="2.40.30.60">
    <property type="entry name" value="RimM"/>
    <property type="match status" value="1"/>
</dbReference>
<evidence type="ECO:0000256" key="1">
    <source>
        <dbReference type="ARBA" id="ARBA00022490"/>
    </source>
</evidence>
<comment type="subunit">
    <text evidence="5">Binds ribosomal protein uS19.</text>
</comment>
<dbReference type="PANTHER" id="PTHR33692">
    <property type="entry name" value="RIBOSOME MATURATION FACTOR RIMM"/>
    <property type="match status" value="1"/>
</dbReference>
<protein>
    <recommendedName>
        <fullName evidence="5">Ribosome maturation factor RimM</fullName>
    </recommendedName>
</protein>
<keyword evidence="4 5" id="KW-0143">Chaperone</keyword>
<evidence type="ECO:0000313" key="8">
    <source>
        <dbReference type="EMBL" id="HHE55912.1"/>
    </source>
</evidence>
<evidence type="ECO:0000259" key="6">
    <source>
        <dbReference type="Pfam" id="PF01782"/>
    </source>
</evidence>
<comment type="caution">
    <text evidence="8">The sequence shown here is derived from an EMBL/GenBank/DDBJ whole genome shotgun (WGS) entry which is preliminary data.</text>
</comment>
<dbReference type="InterPro" id="IPR002676">
    <property type="entry name" value="RimM_N"/>
</dbReference>
<comment type="subcellular location">
    <subcellularLocation>
        <location evidence="5">Cytoplasm</location>
    </subcellularLocation>
</comment>
<sequence length="167" mass="19248">MFVVGKVLKPQGIDGSVKVEIITSFPEHFLDLKQVYIEKENKKQAYSIEHVRLSNRFVFIKFAGVDSIEEAELLRNQYLYIEEQELVPLKEDEYYVHELLGLKVFDEQGNYLGVIRDVWSYTANDVYVVKNEQGGELLLPAIKSVIKKVDRQAGKMIIHLMEGLADL</sequence>
<dbReference type="InterPro" id="IPR036976">
    <property type="entry name" value="RimM_N_sf"/>
</dbReference>
<keyword evidence="3 5" id="KW-0698">rRNA processing</keyword>
<feature type="domain" description="RimM N-terminal" evidence="6">
    <location>
        <begin position="3"/>
        <end position="84"/>
    </location>
</feature>
<comment type="function">
    <text evidence="5">An accessory protein needed during the final step in the assembly of 30S ribosomal subunit, possibly for assembly of the head region. Essential for efficient processing of 16S rRNA. May be needed both before and after RbfA during the maturation of 16S rRNA. It has affinity for free ribosomal 30S subunits but not for 70S ribosomes.</text>
</comment>
<evidence type="ECO:0000256" key="4">
    <source>
        <dbReference type="ARBA" id="ARBA00023186"/>
    </source>
</evidence>
<dbReference type="PANTHER" id="PTHR33692:SF1">
    <property type="entry name" value="RIBOSOME MATURATION FACTOR RIMM"/>
    <property type="match status" value="1"/>
</dbReference>
<accession>A0A7V5H572</accession>
<proteinExistence type="inferred from homology"/>
<name>A0A7V5H572_CALAY</name>
<dbReference type="InterPro" id="IPR011961">
    <property type="entry name" value="RimM"/>
</dbReference>
<feature type="domain" description="Ribosome maturation factor RimM PRC barrel" evidence="7">
    <location>
        <begin position="96"/>
        <end position="164"/>
    </location>
</feature>
<dbReference type="HAMAP" id="MF_00014">
    <property type="entry name" value="Ribosome_mat_RimM"/>
    <property type="match status" value="1"/>
</dbReference>
<dbReference type="Pfam" id="PF01782">
    <property type="entry name" value="RimM"/>
    <property type="match status" value="1"/>
</dbReference>
<organism evidence="8">
    <name type="scientific">Caldithrix abyssi</name>
    <dbReference type="NCBI Taxonomy" id="187145"/>
    <lineage>
        <taxon>Bacteria</taxon>
        <taxon>Pseudomonadati</taxon>
        <taxon>Calditrichota</taxon>
        <taxon>Calditrichia</taxon>
        <taxon>Calditrichales</taxon>
        <taxon>Calditrichaceae</taxon>
        <taxon>Caldithrix</taxon>
    </lineage>
</organism>